<keyword evidence="2" id="KW-1185">Reference proteome</keyword>
<dbReference type="Proteomes" id="UP000714275">
    <property type="component" value="Unassembled WGS sequence"/>
</dbReference>
<feature type="non-terminal residue" evidence="1">
    <location>
        <position position="1"/>
    </location>
</feature>
<evidence type="ECO:0000313" key="2">
    <source>
        <dbReference type="Proteomes" id="UP000714275"/>
    </source>
</evidence>
<feature type="non-terminal residue" evidence="1">
    <location>
        <position position="145"/>
    </location>
</feature>
<dbReference type="EMBL" id="JABBWD010000022">
    <property type="protein sequence ID" value="KAG1777239.1"/>
    <property type="molecule type" value="Genomic_DNA"/>
</dbReference>
<reference evidence="1" key="1">
    <citation type="journal article" date="2020" name="New Phytol.">
        <title>Comparative genomics reveals dynamic genome evolution in host specialist ectomycorrhizal fungi.</title>
        <authorList>
            <person name="Lofgren L.A."/>
            <person name="Nguyen N.H."/>
            <person name="Vilgalys R."/>
            <person name="Ruytinx J."/>
            <person name="Liao H.L."/>
            <person name="Branco S."/>
            <person name="Kuo A."/>
            <person name="LaButti K."/>
            <person name="Lipzen A."/>
            <person name="Andreopoulos W."/>
            <person name="Pangilinan J."/>
            <person name="Riley R."/>
            <person name="Hundley H."/>
            <person name="Na H."/>
            <person name="Barry K."/>
            <person name="Grigoriev I.V."/>
            <person name="Stajich J.E."/>
            <person name="Kennedy P.G."/>
        </authorList>
    </citation>
    <scope>NUCLEOTIDE SEQUENCE</scope>
    <source>
        <strain evidence="1">DOB743</strain>
    </source>
</reference>
<dbReference type="OrthoDB" id="2638305at2759"/>
<dbReference type="AlphaFoldDB" id="A0A9P7D2N0"/>
<accession>A0A9P7D2N0</accession>
<evidence type="ECO:0000313" key="1">
    <source>
        <dbReference type="EMBL" id="KAG1777239.1"/>
    </source>
</evidence>
<organism evidence="1 2">
    <name type="scientific">Suillus placidus</name>
    <dbReference type="NCBI Taxonomy" id="48579"/>
    <lineage>
        <taxon>Eukaryota</taxon>
        <taxon>Fungi</taxon>
        <taxon>Dikarya</taxon>
        <taxon>Basidiomycota</taxon>
        <taxon>Agaricomycotina</taxon>
        <taxon>Agaricomycetes</taxon>
        <taxon>Agaricomycetidae</taxon>
        <taxon>Boletales</taxon>
        <taxon>Suillineae</taxon>
        <taxon>Suillaceae</taxon>
        <taxon>Suillus</taxon>
    </lineage>
</organism>
<name>A0A9P7D2N0_9AGAM</name>
<comment type="caution">
    <text evidence="1">The sequence shown here is derived from an EMBL/GenBank/DDBJ whole genome shotgun (WGS) entry which is preliminary data.</text>
</comment>
<gene>
    <name evidence="1" type="ORF">EV702DRAFT_930181</name>
</gene>
<proteinExistence type="predicted"/>
<protein>
    <submittedName>
        <fullName evidence="1">Uncharacterized protein</fullName>
    </submittedName>
</protein>
<sequence length="145" mass="16017">SKKGEPSKLGVNVPLLGPRFLPPSYLHVQKRSGGGAIEPTMQYLKPLNIVHPFYYPQLGQCPRCGSDKDTAWEGWTSKGARELHGLFCEEAALGTQLRCNRCRESSKGKTGGDAASGMVAAIEGYCFATTSAMYWKGWEHWRIPR</sequence>